<dbReference type="OrthoDB" id="5307528at2"/>
<dbReference type="Proteomes" id="UP000010074">
    <property type="component" value="Chromosome"/>
</dbReference>
<dbReference type="RefSeq" id="WP_015091582.1">
    <property type="nucleotide sequence ID" value="NC_019567.1"/>
</dbReference>
<feature type="compositionally biased region" description="Low complexity" evidence="1">
    <location>
        <begin position="30"/>
        <end position="44"/>
    </location>
</feature>
<feature type="signal peptide" evidence="2">
    <location>
        <begin position="1"/>
        <end position="19"/>
    </location>
</feature>
<feature type="chain" id="PRO_5003915589" description="Outer membrane protein beta-barrel domain-containing protein" evidence="2">
    <location>
        <begin position="20"/>
        <end position="213"/>
    </location>
</feature>
<reference evidence="3 4" key="1">
    <citation type="journal article" date="2012" name="BMC Genomics">
        <title>Genome analysis of a simultaneously predatory and prey-independent, novel Bdellovibrio bacteriovorus from the River Tiber, supports in silico predictions of both ancient and recent lateral gene transfer from diverse bacteria.</title>
        <authorList>
            <person name="Hobley L."/>
            <person name="Lerner T.R."/>
            <person name="Williams L.E."/>
            <person name="Lambert C."/>
            <person name="Till R."/>
            <person name="Milner D.S."/>
            <person name="Basford S.M."/>
            <person name="Capeness M.J."/>
            <person name="Fenton A.K."/>
            <person name="Atterbury R.J."/>
            <person name="Harris M.A."/>
            <person name="Sockett R.E."/>
        </authorList>
    </citation>
    <scope>NUCLEOTIDE SEQUENCE [LARGE SCALE GENOMIC DNA]</scope>
    <source>
        <strain evidence="3 4">Tiberius</strain>
    </source>
</reference>
<evidence type="ECO:0000313" key="4">
    <source>
        <dbReference type="Proteomes" id="UP000010074"/>
    </source>
</evidence>
<evidence type="ECO:0008006" key="5">
    <source>
        <dbReference type="Google" id="ProtNLM"/>
    </source>
</evidence>
<dbReference type="EMBL" id="CP002930">
    <property type="protein sequence ID" value="AFY02146.1"/>
    <property type="molecule type" value="Genomic_DNA"/>
</dbReference>
<feature type="region of interest" description="Disordered" evidence="1">
    <location>
        <begin position="22"/>
        <end position="50"/>
    </location>
</feature>
<evidence type="ECO:0000313" key="3">
    <source>
        <dbReference type="EMBL" id="AFY02146.1"/>
    </source>
</evidence>
<dbReference type="HOGENOM" id="CLU_1308117_0_0_7"/>
<name>K7YQK0_BDEBC</name>
<dbReference type="KEGG" id="bbat:Bdt_2463"/>
<accession>K7YQK0</accession>
<gene>
    <name evidence="3" type="ORF">Bdt_2463</name>
</gene>
<organism evidence="3 4">
    <name type="scientific">Bdellovibrio bacteriovorus str. Tiberius</name>
    <dbReference type="NCBI Taxonomy" id="1069642"/>
    <lineage>
        <taxon>Bacteria</taxon>
        <taxon>Pseudomonadati</taxon>
        <taxon>Bdellovibrionota</taxon>
        <taxon>Bdellovibrionia</taxon>
        <taxon>Bdellovibrionales</taxon>
        <taxon>Pseudobdellovibrionaceae</taxon>
        <taxon>Bdellovibrio</taxon>
    </lineage>
</organism>
<sequence length="213" mass="23705">MKKWMFVLFVTLLSQNVLAQEETDSEETPAAEAPAAAPATTTAKKPARSRQDWGLSLSTLQWDETLRVQDGITNTKVPANYNAITITIMKEITYYRWGWSAGAFIGAGRANGGSDADPYLSDKVAFTTYGISPRVFYRLSGRINAGVTGMLFYKNIDWPKETTTQTIDSGRSLNVTGIADLNIRMFQKWDFYTGIGPLTEGSTLWKIGVNYRF</sequence>
<dbReference type="STRING" id="1069642.Bdt_2463"/>
<proteinExistence type="predicted"/>
<evidence type="ECO:0000256" key="1">
    <source>
        <dbReference type="SAM" id="MobiDB-lite"/>
    </source>
</evidence>
<dbReference type="AlphaFoldDB" id="K7YQK0"/>
<evidence type="ECO:0000256" key="2">
    <source>
        <dbReference type="SAM" id="SignalP"/>
    </source>
</evidence>
<protein>
    <recommendedName>
        <fullName evidence="5">Outer membrane protein beta-barrel domain-containing protein</fullName>
    </recommendedName>
</protein>
<keyword evidence="2" id="KW-0732">Signal</keyword>
<dbReference type="PATRIC" id="fig|1069642.3.peg.2437"/>